<keyword evidence="10" id="KW-1185">Reference proteome</keyword>
<evidence type="ECO:0000259" key="8">
    <source>
        <dbReference type="SMART" id="SM00014"/>
    </source>
</evidence>
<dbReference type="EMBL" id="FNNO01000002">
    <property type="protein sequence ID" value="SDW33950.1"/>
    <property type="molecule type" value="Genomic_DNA"/>
</dbReference>
<feature type="transmembrane region" description="Helical" evidence="7">
    <location>
        <begin position="180"/>
        <end position="197"/>
    </location>
</feature>
<gene>
    <name evidence="9" type="ORF">SAMN05444410_10234</name>
</gene>
<comment type="caution">
    <text evidence="9">The sequence shown here is derived from an EMBL/GenBank/DDBJ whole genome shotgun (WGS) entry which is preliminary data.</text>
</comment>
<dbReference type="InterPro" id="IPR036938">
    <property type="entry name" value="PAP2/HPO_sf"/>
</dbReference>
<keyword evidence="2" id="KW-1003">Cell membrane</keyword>
<evidence type="ECO:0000313" key="10">
    <source>
        <dbReference type="Proteomes" id="UP000198711"/>
    </source>
</evidence>
<proteinExistence type="predicted"/>
<evidence type="ECO:0000256" key="6">
    <source>
        <dbReference type="ARBA" id="ARBA00023136"/>
    </source>
</evidence>
<dbReference type="SMART" id="SM00014">
    <property type="entry name" value="acidPPc"/>
    <property type="match status" value="1"/>
</dbReference>
<keyword evidence="6 7" id="KW-0472">Membrane</keyword>
<dbReference type="AlphaFoldDB" id="A0A8X8IF28"/>
<keyword evidence="4" id="KW-0378">Hydrolase</keyword>
<dbReference type="PROSITE" id="PS51257">
    <property type="entry name" value="PROKAR_LIPOPROTEIN"/>
    <property type="match status" value="1"/>
</dbReference>
<evidence type="ECO:0000256" key="2">
    <source>
        <dbReference type="ARBA" id="ARBA00022475"/>
    </source>
</evidence>
<dbReference type="Proteomes" id="UP000198711">
    <property type="component" value="Unassembled WGS sequence"/>
</dbReference>
<dbReference type="GO" id="GO:0005886">
    <property type="term" value="C:plasma membrane"/>
    <property type="evidence" value="ECO:0007669"/>
    <property type="project" value="UniProtKB-SubCell"/>
</dbReference>
<evidence type="ECO:0000256" key="7">
    <source>
        <dbReference type="SAM" id="Phobius"/>
    </source>
</evidence>
<dbReference type="Gene3D" id="1.20.144.10">
    <property type="entry name" value="Phosphatidic acid phosphatase type 2/haloperoxidase"/>
    <property type="match status" value="1"/>
</dbReference>
<feature type="transmembrane region" description="Helical" evidence="7">
    <location>
        <begin position="12"/>
        <end position="33"/>
    </location>
</feature>
<evidence type="ECO:0000313" key="9">
    <source>
        <dbReference type="EMBL" id="SDW33950.1"/>
    </source>
</evidence>
<feature type="transmembrane region" description="Helical" evidence="7">
    <location>
        <begin position="53"/>
        <end position="73"/>
    </location>
</feature>
<evidence type="ECO:0000256" key="3">
    <source>
        <dbReference type="ARBA" id="ARBA00022692"/>
    </source>
</evidence>
<dbReference type="GO" id="GO:0016787">
    <property type="term" value="F:hydrolase activity"/>
    <property type="evidence" value="ECO:0007669"/>
    <property type="project" value="UniProtKB-KW"/>
</dbReference>
<dbReference type="SUPFAM" id="SSF48317">
    <property type="entry name" value="Acid phosphatase/Vanadium-dependent haloperoxidase"/>
    <property type="match status" value="1"/>
</dbReference>
<feature type="transmembrane region" description="Helical" evidence="7">
    <location>
        <begin position="80"/>
        <end position="99"/>
    </location>
</feature>
<accession>A0A8X8IF28</accession>
<keyword evidence="5 7" id="KW-1133">Transmembrane helix</keyword>
<dbReference type="InterPro" id="IPR000326">
    <property type="entry name" value="PAP2/HPO"/>
</dbReference>
<evidence type="ECO:0000256" key="5">
    <source>
        <dbReference type="ARBA" id="ARBA00022989"/>
    </source>
</evidence>
<name>A0A8X8IF28_9BACT</name>
<organism evidence="9 10">
    <name type="scientific">Hydrobacter penzbergensis</name>
    <dbReference type="NCBI Taxonomy" id="1235997"/>
    <lineage>
        <taxon>Bacteria</taxon>
        <taxon>Pseudomonadati</taxon>
        <taxon>Bacteroidota</taxon>
        <taxon>Chitinophagia</taxon>
        <taxon>Chitinophagales</taxon>
        <taxon>Chitinophagaceae</taxon>
        <taxon>Hydrobacter</taxon>
    </lineage>
</organism>
<comment type="subcellular location">
    <subcellularLocation>
        <location evidence="1">Cell membrane</location>
        <topology evidence="1">Multi-pass membrane protein</topology>
    </subcellularLocation>
</comment>
<feature type="domain" description="Phosphatidic acid phosphatase type 2/haloperoxidase" evidence="8">
    <location>
        <begin position="77"/>
        <end position="195"/>
    </location>
</feature>
<dbReference type="PANTHER" id="PTHR14969">
    <property type="entry name" value="SPHINGOSINE-1-PHOSPHATE PHOSPHOHYDROLASE"/>
    <property type="match status" value="1"/>
</dbReference>
<evidence type="ECO:0000256" key="1">
    <source>
        <dbReference type="ARBA" id="ARBA00004651"/>
    </source>
</evidence>
<protein>
    <submittedName>
        <fullName evidence="9">PAP2 superfamily protein</fullName>
    </submittedName>
</protein>
<reference evidence="9 10" key="1">
    <citation type="submission" date="2016-10" db="EMBL/GenBank/DDBJ databases">
        <authorList>
            <person name="Varghese N."/>
            <person name="Submissions S."/>
        </authorList>
    </citation>
    <scope>NUCLEOTIDE SEQUENCE [LARGE SCALE GENOMIC DNA]</scope>
    <source>
        <strain evidence="9 10">DSM 25353</strain>
    </source>
</reference>
<feature type="transmembrane region" description="Helical" evidence="7">
    <location>
        <begin position="154"/>
        <end position="174"/>
    </location>
</feature>
<keyword evidence="3 7" id="KW-0812">Transmembrane</keyword>
<sequence length="203" mass="22416">MQTYQYRVFRKGALLTASTGIVLLLGSACLGKQAAFLLLNDNMGPVADQFFKYWTYVGDGWIWVPLFFFFLVYHKKSLPLLISTIVLSTLIAQGVKNWIFPGEPRPTKAIADLSLIHTVPGVELHTVNSFPSGHTTTAFSIFLLVCLVIPQRSIVVISFVAALLVAYSRVYLAQHFPTDLGGGMLAAVLAVWASLQVEKRVVR</sequence>
<dbReference type="RefSeq" id="WP_092722046.1">
    <property type="nucleotide sequence ID" value="NZ_FNNO01000002.1"/>
</dbReference>
<feature type="transmembrane region" description="Helical" evidence="7">
    <location>
        <begin position="130"/>
        <end position="149"/>
    </location>
</feature>
<dbReference type="Pfam" id="PF01569">
    <property type="entry name" value="PAP2"/>
    <property type="match status" value="1"/>
</dbReference>
<evidence type="ECO:0000256" key="4">
    <source>
        <dbReference type="ARBA" id="ARBA00022801"/>
    </source>
</evidence>
<dbReference type="PANTHER" id="PTHR14969:SF62">
    <property type="entry name" value="DECAPRENYLPHOSPHORYL-5-PHOSPHORIBOSE PHOSPHATASE RV3807C-RELATED"/>
    <property type="match status" value="1"/>
</dbReference>